<keyword evidence="2" id="KW-1185">Reference proteome</keyword>
<sequence>QTLRDDLPTILLQIFRNITMKGLHFLLLHFTWHCLFAWYLDRIQIITVILAATEEREMYLNYIPHYRPSSRLAPVEAHKYSKTRCSSHYRWNYGGSTGGSTGSTMSTMMG</sequence>
<feature type="non-terminal residue" evidence="1">
    <location>
        <position position="1"/>
    </location>
</feature>
<name>A0A1D2M350_ORCCI</name>
<evidence type="ECO:0000313" key="1">
    <source>
        <dbReference type="EMBL" id="ODM87386.1"/>
    </source>
</evidence>
<dbReference type="Proteomes" id="UP000094527">
    <property type="component" value="Unassembled WGS sequence"/>
</dbReference>
<gene>
    <name evidence="1" type="ORF">Ocin01_19296</name>
</gene>
<protein>
    <submittedName>
        <fullName evidence="1">Uncharacterized protein</fullName>
    </submittedName>
</protein>
<evidence type="ECO:0000313" key="2">
    <source>
        <dbReference type="Proteomes" id="UP000094527"/>
    </source>
</evidence>
<dbReference type="EMBL" id="LJIJ01005433">
    <property type="protein sequence ID" value="ODM87386.1"/>
    <property type="molecule type" value="Genomic_DNA"/>
</dbReference>
<dbReference type="AlphaFoldDB" id="A0A1D2M350"/>
<organism evidence="1 2">
    <name type="scientific">Orchesella cincta</name>
    <name type="common">Springtail</name>
    <name type="synonym">Podura cincta</name>
    <dbReference type="NCBI Taxonomy" id="48709"/>
    <lineage>
        <taxon>Eukaryota</taxon>
        <taxon>Metazoa</taxon>
        <taxon>Ecdysozoa</taxon>
        <taxon>Arthropoda</taxon>
        <taxon>Hexapoda</taxon>
        <taxon>Collembola</taxon>
        <taxon>Entomobryomorpha</taxon>
        <taxon>Entomobryoidea</taxon>
        <taxon>Orchesellidae</taxon>
        <taxon>Orchesellinae</taxon>
        <taxon>Orchesella</taxon>
    </lineage>
</organism>
<reference evidence="1 2" key="1">
    <citation type="journal article" date="2016" name="Genome Biol. Evol.">
        <title>Gene Family Evolution Reflects Adaptation to Soil Environmental Stressors in the Genome of the Collembolan Orchesella cincta.</title>
        <authorList>
            <person name="Faddeeva-Vakhrusheva A."/>
            <person name="Derks M.F."/>
            <person name="Anvar S.Y."/>
            <person name="Agamennone V."/>
            <person name="Suring W."/>
            <person name="Smit S."/>
            <person name="van Straalen N.M."/>
            <person name="Roelofs D."/>
        </authorList>
    </citation>
    <scope>NUCLEOTIDE SEQUENCE [LARGE SCALE GENOMIC DNA]</scope>
    <source>
        <tissue evidence="1">Mixed pool</tissue>
    </source>
</reference>
<proteinExistence type="predicted"/>
<comment type="caution">
    <text evidence="1">The sequence shown here is derived from an EMBL/GenBank/DDBJ whole genome shotgun (WGS) entry which is preliminary data.</text>
</comment>
<accession>A0A1D2M350</accession>